<accession>A0A8J6CAA3</accession>
<comment type="caution">
    <text evidence="2">The sequence shown here is derived from an EMBL/GenBank/DDBJ whole genome shotgun (WGS) entry which is preliminary data.</text>
</comment>
<dbReference type="EMBL" id="JAGTXO010000014">
    <property type="protein sequence ID" value="KAG8463881.1"/>
    <property type="molecule type" value="Genomic_DNA"/>
</dbReference>
<keyword evidence="3" id="KW-1185">Reference proteome</keyword>
<feature type="signal peptide" evidence="1">
    <location>
        <begin position="1"/>
        <end position="15"/>
    </location>
</feature>
<dbReference type="AlphaFoldDB" id="A0A8J6CAA3"/>
<gene>
    <name evidence="2" type="ORF">KFE25_000049</name>
</gene>
<reference evidence="2" key="1">
    <citation type="submission" date="2021-05" db="EMBL/GenBank/DDBJ databases">
        <title>The genome of the haptophyte Pavlova lutheri (Diacronema luteri, Pavlovales) - a model for lipid biosynthesis in eukaryotic algae.</title>
        <authorList>
            <person name="Hulatt C.J."/>
            <person name="Posewitz M.C."/>
        </authorList>
    </citation>
    <scope>NUCLEOTIDE SEQUENCE</scope>
    <source>
        <strain evidence="2">NIVA-4/92</strain>
    </source>
</reference>
<evidence type="ECO:0000313" key="2">
    <source>
        <dbReference type="EMBL" id="KAG8463881.1"/>
    </source>
</evidence>
<name>A0A8J6CAA3_DIALT</name>
<keyword evidence="1" id="KW-0732">Signal</keyword>
<proteinExistence type="predicted"/>
<organism evidence="2 3">
    <name type="scientific">Diacronema lutheri</name>
    <name type="common">Unicellular marine alga</name>
    <name type="synonym">Monochrysis lutheri</name>
    <dbReference type="NCBI Taxonomy" id="2081491"/>
    <lineage>
        <taxon>Eukaryota</taxon>
        <taxon>Haptista</taxon>
        <taxon>Haptophyta</taxon>
        <taxon>Pavlovophyceae</taxon>
        <taxon>Pavlovales</taxon>
        <taxon>Pavlovaceae</taxon>
        <taxon>Diacronema</taxon>
    </lineage>
</organism>
<sequence length="177" mass="18655">MRAVLLVLGTAVAAAVVPTEPAYTTCSKRGRCGVHMPPCCAPKICVPIVKGKGTVFKCKKAPAPDPAPPGRCKARGRCGPDKPPCCAPKSCVPIVRTKRNGKVKVVHKCKRNAPTSPPDCAADNAVCDAHTPCCYPAVCEQTVVYTKGKKLIVSNSAKNALLTVRLLTRRALCPRLG</sequence>
<dbReference type="Proteomes" id="UP000751190">
    <property type="component" value="Unassembled WGS sequence"/>
</dbReference>
<protein>
    <submittedName>
        <fullName evidence="2">Uncharacterized protein</fullName>
    </submittedName>
</protein>
<feature type="chain" id="PRO_5035200739" evidence="1">
    <location>
        <begin position="16"/>
        <end position="177"/>
    </location>
</feature>
<evidence type="ECO:0000313" key="3">
    <source>
        <dbReference type="Proteomes" id="UP000751190"/>
    </source>
</evidence>
<evidence type="ECO:0000256" key="1">
    <source>
        <dbReference type="SAM" id="SignalP"/>
    </source>
</evidence>